<evidence type="ECO:0000256" key="1">
    <source>
        <dbReference type="SAM" id="MobiDB-lite"/>
    </source>
</evidence>
<evidence type="ECO:0000256" key="2">
    <source>
        <dbReference type="SAM" id="Phobius"/>
    </source>
</evidence>
<feature type="region of interest" description="Disordered" evidence="1">
    <location>
        <begin position="107"/>
        <end position="135"/>
    </location>
</feature>
<organism evidence="3 4">
    <name type="scientific">Persicimonas caeni</name>
    <dbReference type="NCBI Taxonomy" id="2292766"/>
    <lineage>
        <taxon>Bacteria</taxon>
        <taxon>Deltaproteobacteria</taxon>
        <taxon>Bradymonadales</taxon>
        <taxon>Bradymonadaceae</taxon>
        <taxon>Persicimonas</taxon>
    </lineage>
</organism>
<feature type="compositionally biased region" description="Polar residues" evidence="1">
    <location>
        <begin position="121"/>
        <end position="135"/>
    </location>
</feature>
<name>A0A4Y6PYC4_PERCE</name>
<sequence>MDLSAGQLIELLRAKGEDMDWKKSLQTFNDSARSSYDNSVNSLLDRMGLEQKRSTMEVILPALGIFGAGMAVGAALGVLFAPKRGEEIRSDLGSQIGQLRERGYESYEQLRSRGATESLGAETQQESTQATPQAE</sequence>
<protein>
    <submittedName>
        <fullName evidence="3">YtxH domain-containing protein</fullName>
    </submittedName>
</protein>
<keyword evidence="2" id="KW-0812">Transmembrane</keyword>
<dbReference type="EMBL" id="CP041186">
    <property type="protein sequence ID" value="QDG53159.1"/>
    <property type="molecule type" value="Genomic_DNA"/>
</dbReference>
<dbReference type="InterPro" id="IPR024623">
    <property type="entry name" value="YtxH"/>
</dbReference>
<gene>
    <name evidence="3" type="ORF">FIV42_21150</name>
</gene>
<feature type="transmembrane region" description="Helical" evidence="2">
    <location>
        <begin position="58"/>
        <end position="81"/>
    </location>
</feature>
<dbReference type="Proteomes" id="UP000315995">
    <property type="component" value="Chromosome"/>
</dbReference>
<keyword evidence="2" id="KW-0472">Membrane</keyword>
<accession>A0A4Y6PYC4</accession>
<dbReference type="Pfam" id="PF12732">
    <property type="entry name" value="YtxH"/>
    <property type="match status" value="1"/>
</dbReference>
<proteinExistence type="predicted"/>
<keyword evidence="2" id="KW-1133">Transmembrane helix</keyword>
<evidence type="ECO:0000313" key="4">
    <source>
        <dbReference type="Proteomes" id="UP000315995"/>
    </source>
</evidence>
<reference evidence="3 4" key="1">
    <citation type="submission" date="2019-06" db="EMBL/GenBank/DDBJ databases">
        <title>Persicimonas caeni gen. nov., sp. nov., a predatory bacterium isolated from solar saltern.</title>
        <authorList>
            <person name="Wang S."/>
        </authorList>
    </citation>
    <scope>NUCLEOTIDE SEQUENCE [LARGE SCALE GENOMIC DNA]</scope>
    <source>
        <strain evidence="3 4">YN101</strain>
    </source>
</reference>
<keyword evidence="4" id="KW-1185">Reference proteome</keyword>
<accession>A0A5B8Y9T6</accession>
<evidence type="ECO:0000313" key="3">
    <source>
        <dbReference type="EMBL" id="QDG53159.1"/>
    </source>
</evidence>
<dbReference type="AlphaFoldDB" id="A0A4Y6PYC4"/>
<dbReference type="OrthoDB" id="676025at2"/>